<dbReference type="NCBIfam" id="TIGR02937">
    <property type="entry name" value="sigma70-ECF"/>
    <property type="match status" value="1"/>
</dbReference>
<name>A0A518K999_9BACT</name>
<dbReference type="Pfam" id="PF08281">
    <property type="entry name" value="Sigma70_r4_2"/>
    <property type="match status" value="1"/>
</dbReference>
<dbReference type="Pfam" id="PF04542">
    <property type="entry name" value="Sigma70_r2"/>
    <property type="match status" value="1"/>
</dbReference>
<dbReference type="NCBIfam" id="TIGR02989">
    <property type="entry name" value="Sig-70_gvs1"/>
    <property type="match status" value="1"/>
</dbReference>
<dbReference type="InterPro" id="IPR007627">
    <property type="entry name" value="RNA_pol_sigma70_r2"/>
</dbReference>
<evidence type="ECO:0000259" key="5">
    <source>
        <dbReference type="Pfam" id="PF04542"/>
    </source>
</evidence>
<dbReference type="InterPro" id="IPR014284">
    <property type="entry name" value="RNA_pol_sigma-70_dom"/>
</dbReference>
<evidence type="ECO:0000313" key="7">
    <source>
        <dbReference type="EMBL" id="QDV74353.1"/>
    </source>
</evidence>
<dbReference type="Gene3D" id="1.10.10.10">
    <property type="entry name" value="Winged helix-like DNA-binding domain superfamily/Winged helix DNA-binding domain"/>
    <property type="match status" value="1"/>
</dbReference>
<evidence type="ECO:0000313" key="8">
    <source>
        <dbReference type="Proteomes" id="UP000316426"/>
    </source>
</evidence>
<protein>
    <submittedName>
        <fullName evidence="7">RNA polymerase sigma factor</fullName>
    </submittedName>
</protein>
<dbReference type="GO" id="GO:0006352">
    <property type="term" value="P:DNA-templated transcription initiation"/>
    <property type="evidence" value="ECO:0007669"/>
    <property type="project" value="InterPro"/>
</dbReference>
<feature type="domain" description="RNA polymerase sigma factor 70 region 4 type 2" evidence="6">
    <location>
        <begin position="108"/>
        <end position="159"/>
    </location>
</feature>
<dbReference type="InterPro" id="IPR013249">
    <property type="entry name" value="RNA_pol_sigma70_r4_t2"/>
</dbReference>
<proteinExistence type="inferred from homology"/>
<keyword evidence="8" id="KW-1185">Reference proteome</keyword>
<sequence length="176" mass="20278">MGDELDTFVTELTGSQTNLRAYILATIGNRTDAHDILQRTNLVLWKNAASFRPGAPFMPWAITIAKYEIRSYYRERGRDRHVFSEDVAMLMLQTVQEEVADPTERQYALRHCLGDLPAKSRRLIQLRYESEFTLQQIAEKLRQTESAVKSAFARVRRSLEACVERRLAAESRETPA</sequence>
<organism evidence="7 8">
    <name type="scientific">Botrimarina mediterranea</name>
    <dbReference type="NCBI Taxonomy" id="2528022"/>
    <lineage>
        <taxon>Bacteria</taxon>
        <taxon>Pseudomonadati</taxon>
        <taxon>Planctomycetota</taxon>
        <taxon>Planctomycetia</taxon>
        <taxon>Pirellulales</taxon>
        <taxon>Lacipirellulaceae</taxon>
        <taxon>Botrimarina</taxon>
    </lineage>
</organism>
<dbReference type="InterPro" id="IPR013324">
    <property type="entry name" value="RNA_pol_sigma_r3/r4-like"/>
</dbReference>
<evidence type="ECO:0000256" key="2">
    <source>
        <dbReference type="ARBA" id="ARBA00023015"/>
    </source>
</evidence>
<dbReference type="InterPro" id="IPR013325">
    <property type="entry name" value="RNA_pol_sigma_r2"/>
</dbReference>
<dbReference type="GO" id="GO:0003677">
    <property type="term" value="F:DNA binding"/>
    <property type="evidence" value="ECO:0007669"/>
    <property type="project" value="InterPro"/>
</dbReference>
<dbReference type="GO" id="GO:0016987">
    <property type="term" value="F:sigma factor activity"/>
    <property type="evidence" value="ECO:0007669"/>
    <property type="project" value="UniProtKB-KW"/>
</dbReference>
<evidence type="ECO:0000256" key="1">
    <source>
        <dbReference type="ARBA" id="ARBA00010641"/>
    </source>
</evidence>
<dbReference type="PANTHER" id="PTHR43133:SF51">
    <property type="entry name" value="RNA POLYMERASE SIGMA FACTOR"/>
    <property type="match status" value="1"/>
</dbReference>
<dbReference type="Gene3D" id="1.10.1740.10">
    <property type="match status" value="1"/>
</dbReference>
<dbReference type="Proteomes" id="UP000316426">
    <property type="component" value="Chromosome"/>
</dbReference>
<keyword evidence="2" id="KW-0805">Transcription regulation</keyword>
<dbReference type="EMBL" id="CP036349">
    <property type="protein sequence ID" value="QDV74353.1"/>
    <property type="molecule type" value="Genomic_DNA"/>
</dbReference>
<comment type="similarity">
    <text evidence="1">Belongs to the sigma-70 factor family. ECF subfamily.</text>
</comment>
<dbReference type="SUPFAM" id="SSF88659">
    <property type="entry name" value="Sigma3 and sigma4 domains of RNA polymerase sigma factors"/>
    <property type="match status" value="1"/>
</dbReference>
<dbReference type="PANTHER" id="PTHR43133">
    <property type="entry name" value="RNA POLYMERASE ECF-TYPE SIGMA FACTO"/>
    <property type="match status" value="1"/>
</dbReference>
<reference evidence="7 8" key="1">
    <citation type="submission" date="2019-02" db="EMBL/GenBank/DDBJ databases">
        <title>Deep-cultivation of Planctomycetes and their phenomic and genomic characterization uncovers novel biology.</title>
        <authorList>
            <person name="Wiegand S."/>
            <person name="Jogler M."/>
            <person name="Boedeker C."/>
            <person name="Pinto D."/>
            <person name="Vollmers J."/>
            <person name="Rivas-Marin E."/>
            <person name="Kohn T."/>
            <person name="Peeters S.H."/>
            <person name="Heuer A."/>
            <person name="Rast P."/>
            <person name="Oberbeckmann S."/>
            <person name="Bunk B."/>
            <person name="Jeske O."/>
            <person name="Meyerdierks A."/>
            <person name="Storesund J.E."/>
            <person name="Kallscheuer N."/>
            <person name="Luecker S."/>
            <person name="Lage O.M."/>
            <person name="Pohl T."/>
            <person name="Merkel B.J."/>
            <person name="Hornburger P."/>
            <person name="Mueller R.-W."/>
            <person name="Bruemmer F."/>
            <person name="Labrenz M."/>
            <person name="Spormann A.M."/>
            <person name="Op den Camp H."/>
            <person name="Overmann J."/>
            <person name="Amann R."/>
            <person name="Jetten M.S.M."/>
            <person name="Mascher T."/>
            <person name="Medema M.H."/>
            <person name="Devos D.P."/>
            <person name="Kaster A.-K."/>
            <person name="Ovreas L."/>
            <person name="Rohde M."/>
            <person name="Galperin M.Y."/>
            <person name="Jogler C."/>
        </authorList>
    </citation>
    <scope>NUCLEOTIDE SEQUENCE [LARGE SCALE GENOMIC DNA]</scope>
    <source>
        <strain evidence="7 8">Spa11</strain>
    </source>
</reference>
<evidence type="ECO:0000259" key="6">
    <source>
        <dbReference type="Pfam" id="PF08281"/>
    </source>
</evidence>
<evidence type="ECO:0000256" key="4">
    <source>
        <dbReference type="ARBA" id="ARBA00023163"/>
    </source>
</evidence>
<keyword evidence="4" id="KW-0804">Transcription</keyword>
<dbReference type="InterPro" id="IPR036388">
    <property type="entry name" value="WH-like_DNA-bd_sf"/>
</dbReference>
<evidence type="ECO:0000256" key="3">
    <source>
        <dbReference type="ARBA" id="ARBA00023082"/>
    </source>
</evidence>
<dbReference type="InterPro" id="IPR014331">
    <property type="entry name" value="RNA_pol_sigma70_ECF_RHOBA"/>
</dbReference>
<dbReference type="AlphaFoldDB" id="A0A518K999"/>
<dbReference type="KEGG" id="bmei:Spa11_25560"/>
<accession>A0A518K999</accession>
<dbReference type="InterPro" id="IPR039425">
    <property type="entry name" value="RNA_pol_sigma-70-like"/>
</dbReference>
<dbReference type="SUPFAM" id="SSF88946">
    <property type="entry name" value="Sigma2 domain of RNA polymerase sigma factors"/>
    <property type="match status" value="1"/>
</dbReference>
<keyword evidence="3" id="KW-0731">Sigma factor</keyword>
<gene>
    <name evidence="7" type="ORF">Spa11_25560</name>
</gene>
<feature type="domain" description="RNA polymerase sigma-70 region 2" evidence="5">
    <location>
        <begin position="19"/>
        <end position="78"/>
    </location>
</feature>